<dbReference type="EMBL" id="SMCO01000024">
    <property type="protein sequence ID" value="TCV81262.1"/>
    <property type="molecule type" value="Genomic_DNA"/>
</dbReference>
<feature type="transmembrane region" description="Helical" evidence="1">
    <location>
        <begin position="12"/>
        <end position="42"/>
    </location>
</feature>
<dbReference type="AlphaFoldDB" id="A0A4R3XSE2"/>
<keyword evidence="1" id="KW-1133">Transmembrane helix</keyword>
<gene>
    <name evidence="2" type="ORF">EDC63_12410</name>
</gene>
<evidence type="ECO:0000313" key="3">
    <source>
        <dbReference type="Proteomes" id="UP000295367"/>
    </source>
</evidence>
<comment type="caution">
    <text evidence="2">The sequence shown here is derived from an EMBL/GenBank/DDBJ whole genome shotgun (WGS) entry which is preliminary data.</text>
</comment>
<reference evidence="2 3" key="1">
    <citation type="submission" date="2019-03" db="EMBL/GenBank/DDBJ databases">
        <title>Genomic Encyclopedia of Type Strains, Phase IV (KMG-IV): sequencing the most valuable type-strain genomes for metagenomic binning, comparative biology and taxonomic classification.</title>
        <authorList>
            <person name="Goeker M."/>
        </authorList>
    </citation>
    <scope>NUCLEOTIDE SEQUENCE [LARGE SCALE GENOMIC DNA]</scope>
    <source>
        <strain evidence="2 3">DSM 100309</strain>
    </source>
</reference>
<dbReference type="Proteomes" id="UP000295367">
    <property type="component" value="Unassembled WGS sequence"/>
</dbReference>
<keyword evidence="1" id="KW-0472">Membrane</keyword>
<sequence length="80" mass="8697">MGIYMIRKTIGSILVGTASLLLFLSPGWYLMFCFGAYILFAVSFVKGLMITMAAVIGGFVIQYLSGLLLLAGSFFGRNQD</sequence>
<protein>
    <submittedName>
        <fullName evidence="2">Uncharacterized protein</fullName>
    </submittedName>
</protein>
<keyword evidence="3" id="KW-1185">Reference proteome</keyword>
<dbReference type="RefSeq" id="WP_165923019.1">
    <property type="nucleotide sequence ID" value="NZ_BHVT01000038.1"/>
</dbReference>
<accession>A0A4R3XSE2</accession>
<evidence type="ECO:0000256" key="1">
    <source>
        <dbReference type="SAM" id="Phobius"/>
    </source>
</evidence>
<keyword evidence="1" id="KW-0812">Transmembrane</keyword>
<feature type="transmembrane region" description="Helical" evidence="1">
    <location>
        <begin position="48"/>
        <end position="75"/>
    </location>
</feature>
<organism evidence="2 3">
    <name type="scientific">Sulfurirhabdus autotrophica</name>
    <dbReference type="NCBI Taxonomy" id="1706046"/>
    <lineage>
        <taxon>Bacteria</taxon>
        <taxon>Pseudomonadati</taxon>
        <taxon>Pseudomonadota</taxon>
        <taxon>Betaproteobacteria</taxon>
        <taxon>Nitrosomonadales</taxon>
        <taxon>Sulfuricellaceae</taxon>
        <taxon>Sulfurirhabdus</taxon>
    </lineage>
</organism>
<evidence type="ECO:0000313" key="2">
    <source>
        <dbReference type="EMBL" id="TCV81262.1"/>
    </source>
</evidence>
<proteinExistence type="predicted"/>
<name>A0A4R3XSE2_9PROT</name>